<sequence>MATLLSDTEQQIKGIRRELDNWTGSASTLVGHQSNLAYWLKKRYLLKGAKKPDDLNEAIRLWRQVIVRLDSTDPPKFAAASAASAVYAAVSNNLGNSLGHLFGHTKDIADLEEAVQRCWSAVKAATSGDSELWRYERGRDNAQTNLDDERSLRETSEVKLSLRQTIASISEDEVQDRSSRLHELGNAFYERYAFTQDPEDLYRAVRLGRQTCQCTPATDSAFDARRLDLGYRLLLSYEHSGNTISLKEAVQIMKDVLQAIPLNAPDRVDILTNLGVGLNFFYERTGLINYLANTMVVTLQALKMTSEGHPGRPALLSNIADRLQAQYERTGKVEKLQEAIEKATRAVELTPESETGCRATRLNNLGNKLIREYERTGRLDRLDDAIETARQAKALLPYDHPDFTTTLTGLGYNLMRQFERTREGTVLEEAIGCARQAVKDTQEGHQERPGRLDILASMLGLRTPLHFPGRANLRNNLAASLGLRSQRSMNINDLEDTIQESRIAVRELQNRGLQNEHPELAPLLLNLGTSLAGLWEHSETKDRTHLEEAITVTRSAWQCQAATPFDRLRGAIKAIQLLQAVEQFESAYDLSVEAITFLPSISNQSLTQEDQQYIVAHFSGLAATACSLALHVGKSPGLALELLEQARGVIIGLLVDDRSGLAELKAVDPELYMQYEKLRLEVDRPSRSTRNTLGRQISTSRTGALAELEECFQKIQRLRGSRGLLHGLAATKMKACAASGSIIVVNATALRSDAIIITPDAITAIPLPKLTTEKAEYWIQQDLTTYPSLDEVGTKNKSWRAFLTWLWHACVRPVMLKRYPTQSSVEDLPRVWWIGTGLVSSFPFHAACKESGGVKESCCYRVLSSYTPTEKAMKYSRERAAAVIPSSAKPWRAYVASMPSTPGLNDLPGTTDESCSVKRVVEENLQSLFTIETKEHPDVAGAVVEIQKCNIARFACHGISDPLVPSRSGLVLQTSGTRTQAPRQDSLSVRDVFEIRLEHAEIAYLSACSTAENKVKPLADEVLHVVSGFQAAGFRHVVGCLWPSLDHVCKQVAESFYSALWRNGVESYNDRAVALALHKTVLEVREGEDHCLQPLVWAQYVHFGA</sequence>
<organism evidence="2 3">
    <name type="scientific">Massariosphaeria phaeospora</name>
    <dbReference type="NCBI Taxonomy" id="100035"/>
    <lineage>
        <taxon>Eukaryota</taxon>
        <taxon>Fungi</taxon>
        <taxon>Dikarya</taxon>
        <taxon>Ascomycota</taxon>
        <taxon>Pezizomycotina</taxon>
        <taxon>Dothideomycetes</taxon>
        <taxon>Pleosporomycetidae</taxon>
        <taxon>Pleosporales</taxon>
        <taxon>Pleosporales incertae sedis</taxon>
        <taxon>Massariosphaeria</taxon>
    </lineage>
</organism>
<dbReference type="InterPro" id="IPR024983">
    <property type="entry name" value="CHAT_dom"/>
</dbReference>
<gene>
    <name evidence="2" type="ORF">BDV95DRAFT_603932</name>
</gene>
<evidence type="ECO:0000259" key="1">
    <source>
        <dbReference type="Pfam" id="PF12770"/>
    </source>
</evidence>
<dbReference type="Proteomes" id="UP000481861">
    <property type="component" value="Unassembled WGS sequence"/>
</dbReference>
<dbReference type="OrthoDB" id="9991317at2759"/>
<dbReference type="Gene3D" id="1.25.40.10">
    <property type="entry name" value="Tetratricopeptide repeat domain"/>
    <property type="match status" value="1"/>
</dbReference>
<evidence type="ECO:0000313" key="2">
    <source>
        <dbReference type="EMBL" id="KAF2875168.1"/>
    </source>
</evidence>
<keyword evidence="3" id="KW-1185">Reference proteome</keyword>
<evidence type="ECO:0000313" key="3">
    <source>
        <dbReference type="Proteomes" id="UP000481861"/>
    </source>
</evidence>
<proteinExistence type="predicted"/>
<dbReference type="InterPro" id="IPR011990">
    <property type="entry name" value="TPR-like_helical_dom_sf"/>
</dbReference>
<comment type="caution">
    <text evidence="2">The sequence shown here is derived from an EMBL/GenBank/DDBJ whole genome shotgun (WGS) entry which is preliminary data.</text>
</comment>
<dbReference type="PANTHER" id="PTHR19959">
    <property type="entry name" value="KINESIN LIGHT CHAIN"/>
    <property type="match status" value="1"/>
</dbReference>
<dbReference type="PANTHER" id="PTHR19959:SF119">
    <property type="entry name" value="FUNGAL LIPASE-LIKE DOMAIN-CONTAINING PROTEIN"/>
    <property type="match status" value="1"/>
</dbReference>
<dbReference type="Pfam" id="PF12770">
    <property type="entry name" value="CHAT"/>
    <property type="match status" value="1"/>
</dbReference>
<dbReference type="AlphaFoldDB" id="A0A7C8IB96"/>
<dbReference type="EMBL" id="JAADJZ010000005">
    <property type="protein sequence ID" value="KAF2875168.1"/>
    <property type="molecule type" value="Genomic_DNA"/>
</dbReference>
<dbReference type="SUPFAM" id="SSF48452">
    <property type="entry name" value="TPR-like"/>
    <property type="match status" value="1"/>
</dbReference>
<protein>
    <submittedName>
        <fullName evidence="2">CHAT domain-containing protein</fullName>
    </submittedName>
</protein>
<feature type="domain" description="CHAT" evidence="1">
    <location>
        <begin position="801"/>
        <end position="1104"/>
    </location>
</feature>
<reference evidence="2 3" key="1">
    <citation type="submission" date="2020-01" db="EMBL/GenBank/DDBJ databases">
        <authorList>
            <consortium name="DOE Joint Genome Institute"/>
            <person name="Haridas S."/>
            <person name="Albert R."/>
            <person name="Binder M."/>
            <person name="Bloem J."/>
            <person name="Labutti K."/>
            <person name="Salamov A."/>
            <person name="Andreopoulos B."/>
            <person name="Baker S.E."/>
            <person name="Barry K."/>
            <person name="Bills G."/>
            <person name="Bluhm B.H."/>
            <person name="Cannon C."/>
            <person name="Castanera R."/>
            <person name="Culley D.E."/>
            <person name="Daum C."/>
            <person name="Ezra D."/>
            <person name="Gonzalez J.B."/>
            <person name="Henrissat B."/>
            <person name="Kuo A."/>
            <person name="Liang C."/>
            <person name="Lipzen A."/>
            <person name="Lutzoni F."/>
            <person name="Magnuson J."/>
            <person name="Mondo S."/>
            <person name="Nolan M."/>
            <person name="Ohm R."/>
            <person name="Pangilinan J."/>
            <person name="Park H.-J.H."/>
            <person name="Ramirez L."/>
            <person name="Alfaro M."/>
            <person name="Sun H."/>
            <person name="Tritt A."/>
            <person name="Yoshinaga Y."/>
            <person name="Zwiers L.-H.L."/>
            <person name="Turgeon B.G."/>
            <person name="Goodwin S.B."/>
            <person name="Spatafora J.W."/>
            <person name="Crous P.W."/>
            <person name="Grigoriev I.V."/>
        </authorList>
    </citation>
    <scope>NUCLEOTIDE SEQUENCE [LARGE SCALE GENOMIC DNA]</scope>
    <source>
        <strain evidence="2 3">CBS 611.86</strain>
    </source>
</reference>
<accession>A0A7C8IB96</accession>
<name>A0A7C8IB96_9PLEO</name>